<feature type="signal peptide" evidence="1">
    <location>
        <begin position="1"/>
        <end position="23"/>
    </location>
</feature>
<accession>A0A835IVX3</accession>
<evidence type="ECO:0000313" key="3">
    <source>
        <dbReference type="Proteomes" id="UP000631114"/>
    </source>
</evidence>
<dbReference type="GO" id="GO:0031011">
    <property type="term" value="C:Ino80 complex"/>
    <property type="evidence" value="ECO:0007669"/>
    <property type="project" value="InterPro"/>
</dbReference>
<sequence>MFSLDCLVSGLFVLRCVVYVYEGRSWTHGPYSCSSWRSQVSFVPVGKCPWRHCNWNCINRREGSSSQRRWMSPHHNCLPKREDKLKKRRDELAQEKAANARTLPPNTIRWVIRPTGTVVTFSEDVGLPST</sequence>
<reference evidence="2 3" key="1">
    <citation type="submission" date="2020-10" db="EMBL/GenBank/DDBJ databases">
        <title>The Coptis chinensis genome and diversification of protoberbering-type alkaloids.</title>
        <authorList>
            <person name="Wang B."/>
            <person name="Shu S."/>
            <person name="Song C."/>
            <person name="Liu Y."/>
        </authorList>
    </citation>
    <scope>NUCLEOTIDE SEQUENCE [LARGE SCALE GENOMIC DNA]</scope>
    <source>
        <strain evidence="2">HL-2020</strain>
        <tissue evidence="2">Leaf</tissue>
    </source>
</reference>
<keyword evidence="3" id="KW-1185">Reference proteome</keyword>
<evidence type="ECO:0000313" key="2">
    <source>
        <dbReference type="EMBL" id="KAF9624213.1"/>
    </source>
</evidence>
<dbReference type="AlphaFoldDB" id="A0A835IVX3"/>
<organism evidence="2 3">
    <name type="scientific">Coptis chinensis</name>
    <dbReference type="NCBI Taxonomy" id="261450"/>
    <lineage>
        <taxon>Eukaryota</taxon>
        <taxon>Viridiplantae</taxon>
        <taxon>Streptophyta</taxon>
        <taxon>Embryophyta</taxon>
        <taxon>Tracheophyta</taxon>
        <taxon>Spermatophyta</taxon>
        <taxon>Magnoliopsida</taxon>
        <taxon>Ranunculales</taxon>
        <taxon>Ranunculaceae</taxon>
        <taxon>Coptidoideae</taxon>
        <taxon>Coptis</taxon>
    </lineage>
</organism>
<gene>
    <name evidence="2" type="ORF">IFM89_008151</name>
</gene>
<dbReference type="GO" id="GO:0006338">
    <property type="term" value="P:chromatin remodeling"/>
    <property type="evidence" value="ECO:0007669"/>
    <property type="project" value="InterPro"/>
</dbReference>
<keyword evidence="1" id="KW-0732">Signal</keyword>
<dbReference type="OrthoDB" id="2021186at2759"/>
<dbReference type="EMBL" id="JADFTS010000001">
    <property type="protein sequence ID" value="KAF9624213.1"/>
    <property type="molecule type" value="Genomic_DNA"/>
</dbReference>
<name>A0A835IVX3_9MAGN</name>
<dbReference type="InterPro" id="IPR029523">
    <property type="entry name" value="INO80B/Ies2"/>
</dbReference>
<protein>
    <submittedName>
        <fullName evidence="2">Uncharacterized protein</fullName>
    </submittedName>
</protein>
<proteinExistence type="predicted"/>
<dbReference type="PANTHER" id="PTHR21561">
    <property type="entry name" value="INO80 COMPLEX SUBUNIT B"/>
    <property type="match status" value="1"/>
</dbReference>
<dbReference type="Proteomes" id="UP000631114">
    <property type="component" value="Unassembled WGS sequence"/>
</dbReference>
<evidence type="ECO:0000256" key="1">
    <source>
        <dbReference type="SAM" id="SignalP"/>
    </source>
</evidence>
<comment type="caution">
    <text evidence="2">The sequence shown here is derived from an EMBL/GenBank/DDBJ whole genome shotgun (WGS) entry which is preliminary data.</text>
</comment>
<feature type="chain" id="PRO_5032356821" evidence="1">
    <location>
        <begin position="24"/>
        <end position="130"/>
    </location>
</feature>
<dbReference type="PANTHER" id="PTHR21561:SF25">
    <property type="entry name" value="OS03G0811500 PROTEIN"/>
    <property type="match status" value="1"/>
</dbReference>